<dbReference type="RefSeq" id="WP_211972369.1">
    <property type="nucleotide sequence ID" value="NZ_JAGTXB010000003.1"/>
</dbReference>
<dbReference type="EMBL" id="JAGTXB010000003">
    <property type="protein sequence ID" value="MBS0027265.1"/>
    <property type="molecule type" value="Genomic_DNA"/>
</dbReference>
<dbReference type="Proteomes" id="UP000676386">
    <property type="component" value="Unassembled WGS sequence"/>
</dbReference>
<protein>
    <submittedName>
        <fullName evidence="1">Uncharacterized protein</fullName>
    </submittedName>
</protein>
<comment type="caution">
    <text evidence="1">The sequence shown here is derived from an EMBL/GenBank/DDBJ whole genome shotgun (WGS) entry which is preliminary data.</text>
</comment>
<keyword evidence="2" id="KW-1185">Reference proteome</keyword>
<organism evidence="1 2">
    <name type="scientific">Chitinophaga hostae</name>
    <dbReference type="NCBI Taxonomy" id="2831022"/>
    <lineage>
        <taxon>Bacteria</taxon>
        <taxon>Pseudomonadati</taxon>
        <taxon>Bacteroidota</taxon>
        <taxon>Chitinophagia</taxon>
        <taxon>Chitinophagales</taxon>
        <taxon>Chitinophagaceae</taxon>
        <taxon>Chitinophaga</taxon>
    </lineage>
</organism>
<proteinExistence type="predicted"/>
<gene>
    <name evidence="1" type="ORF">KE626_08085</name>
</gene>
<name>A0ABS5IWM1_9BACT</name>
<sequence>MDGYITGSGNPEKISLSDCFTHEQAIENYRLFLCYYTGTREFMLHQNLRYRSEFLQIARVAIDLLHLHYDPTWKIRVDIFKMYNATDVCQRLKHINEYRKTCPFYLRTSPTERAYLDLFVHVLLQWIYEVLPITS</sequence>
<evidence type="ECO:0000313" key="2">
    <source>
        <dbReference type="Proteomes" id="UP000676386"/>
    </source>
</evidence>
<evidence type="ECO:0000313" key="1">
    <source>
        <dbReference type="EMBL" id="MBS0027265.1"/>
    </source>
</evidence>
<reference evidence="1 2" key="1">
    <citation type="submission" date="2021-04" db="EMBL/GenBank/DDBJ databases">
        <title>Chitinophaga sp. nov., isolated from the rhizosphere soil.</title>
        <authorList>
            <person name="He S."/>
        </authorList>
    </citation>
    <scope>NUCLEOTIDE SEQUENCE [LARGE SCALE GENOMIC DNA]</scope>
    <source>
        <strain evidence="1 2">2R12</strain>
    </source>
</reference>
<accession>A0ABS5IWM1</accession>